<dbReference type="InterPro" id="IPR015421">
    <property type="entry name" value="PyrdxlP-dep_Trfase_major"/>
</dbReference>
<keyword evidence="7" id="KW-0032">Aminotransferase</keyword>
<name>D5ECI5_AMICL</name>
<dbReference type="KEGG" id="aco:Amico_0119"/>
<sequence>MGKYNFDAIIDRHHTSCEKWDFLKDKFGRDDLLAMWVADMDFTAPPEVIEVLKERVDHGIFGYTGRTDSYFDSIVQWVDKRHGWKIEANWIRHAPGVVPALSMSVLAFTQPGDGILVQPPVYPPFYSAVNGRGRRVVENPLVFRDGRFEMDFDDLEKKIDSSVKMLFLCNPHNPVGRVWTEEELKRLGEICGRHDLIIVSDEIHSDIVFKGFRHVPIASLSPELAARTITCIAPSKTFNIAGLSTSAIIIPNKRIRDNYTTVLDFLHIDSGNIFGTFALEAAYSKGEPWLEALIEYLEGNVNFIEDYLKENIPSIKLVRPEATYVPFLDCRGLGLSNGALFDLLINKARVAMNNGAWFGKGGEGFMRINIATPRALIKEGLDRIARALACIEK</sequence>
<organism evidence="7 8">
    <name type="scientific">Aminobacterium colombiense (strain DSM 12261 / ALA-1)</name>
    <dbReference type="NCBI Taxonomy" id="572547"/>
    <lineage>
        <taxon>Bacteria</taxon>
        <taxon>Thermotogati</taxon>
        <taxon>Synergistota</taxon>
        <taxon>Synergistia</taxon>
        <taxon>Synergistales</taxon>
        <taxon>Aminobacteriaceae</taxon>
        <taxon>Aminobacterium</taxon>
    </lineage>
</organism>
<evidence type="ECO:0000256" key="5">
    <source>
        <dbReference type="ARBA" id="ARBA00037974"/>
    </source>
</evidence>
<dbReference type="HOGENOM" id="CLU_017584_15_0_0"/>
<evidence type="ECO:0000256" key="1">
    <source>
        <dbReference type="ARBA" id="ARBA00001933"/>
    </source>
</evidence>
<accession>D5ECI5</accession>
<feature type="domain" description="Aminotransferase class I/classII large" evidence="6">
    <location>
        <begin position="40"/>
        <end position="384"/>
    </location>
</feature>
<dbReference type="PANTHER" id="PTHR43525">
    <property type="entry name" value="PROTEIN MALY"/>
    <property type="match status" value="1"/>
</dbReference>
<evidence type="ECO:0000259" key="6">
    <source>
        <dbReference type="Pfam" id="PF00155"/>
    </source>
</evidence>
<dbReference type="EMBL" id="CP001997">
    <property type="protein sequence ID" value="ADE56267.1"/>
    <property type="molecule type" value="Genomic_DNA"/>
</dbReference>
<dbReference type="Gene3D" id="3.40.640.10">
    <property type="entry name" value="Type I PLP-dependent aspartate aminotransferase-like (Major domain)"/>
    <property type="match status" value="1"/>
</dbReference>
<dbReference type="CDD" id="cd00609">
    <property type="entry name" value="AAT_like"/>
    <property type="match status" value="1"/>
</dbReference>
<evidence type="ECO:0000313" key="8">
    <source>
        <dbReference type="Proteomes" id="UP000002366"/>
    </source>
</evidence>
<gene>
    <name evidence="7" type="ordered locus">Amico_0119</name>
</gene>
<dbReference type="OrthoDB" id="9802872at2"/>
<dbReference type="GO" id="GO:0008483">
    <property type="term" value="F:transaminase activity"/>
    <property type="evidence" value="ECO:0007669"/>
    <property type="project" value="UniProtKB-KW"/>
</dbReference>
<dbReference type="Proteomes" id="UP000002366">
    <property type="component" value="Chromosome"/>
</dbReference>
<dbReference type="NCBIfam" id="TIGR04350">
    <property type="entry name" value="C_S_lyase_PatB"/>
    <property type="match status" value="1"/>
</dbReference>
<comment type="similarity">
    <text evidence="5">Belongs to the class-II pyridoxal-phosphate-dependent aminotransferase family. MalY/PatB cystathionine beta-lyase subfamily.</text>
</comment>
<dbReference type="AlphaFoldDB" id="D5ECI5"/>
<dbReference type="InterPro" id="IPR015424">
    <property type="entry name" value="PyrdxlP-dep_Trfase"/>
</dbReference>
<evidence type="ECO:0000313" key="7">
    <source>
        <dbReference type="EMBL" id="ADE56267.1"/>
    </source>
</evidence>
<dbReference type="InterPro" id="IPR004839">
    <property type="entry name" value="Aminotransferase_I/II_large"/>
</dbReference>
<dbReference type="eggNOG" id="COG1168">
    <property type="taxonomic scope" value="Bacteria"/>
</dbReference>
<evidence type="ECO:0000256" key="3">
    <source>
        <dbReference type="ARBA" id="ARBA00022898"/>
    </source>
</evidence>
<dbReference type="Gene3D" id="3.90.1150.10">
    <property type="entry name" value="Aspartate Aminotransferase, domain 1"/>
    <property type="match status" value="1"/>
</dbReference>
<evidence type="ECO:0000256" key="4">
    <source>
        <dbReference type="ARBA" id="ARBA00023239"/>
    </source>
</evidence>
<dbReference type="SUPFAM" id="SSF53383">
    <property type="entry name" value="PLP-dependent transferases"/>
    <property type="match status" value="1"/>
</dbReference>
<dbReference type="InterPro" id="IPR027619">
    <property type="entry name" value="C-S_lyase_PatB-like"/>
</dbReference>
<dbReference type="InterPro" id="IPR015422">
    <property type="entry name" value="PyrdxlP-dep_Trfase_small"/>
</dbReference>
<dbReference type="Pfam" id="PF00155">
    <property type="entry name" value="Aminotran_1_2"/>
    <property type="match status" value="1"/>
</dbReference>
<reference evidence="7 8" key="1">
    <citation type="journal article" date="2010" name="Stand. Genomic Sci.">
        <title>Complete genome sequence of Aminobacterium colombiense type strain (ALA-1).</title>
        <authorList>
            <person name="Chertkov O."/>
            <person name="Sikorski J."/>
            <person name="Brambilla E."/>
            <person name="Lapidus A."/>
            <person name="Copeland A."/>
            <person name="Glavina Del Rio T."/>
            <person name="Nolan M."/>
            <person name="Lucas S."/>
            <person name="Tice H."/>
            <person name="Cheng J.F."/>
            <person name="Han C."/>
            <person name="Detter J.C."/>
            <person name="Bruce D."/>
            <person name="Tapia R."/>
            <person name="Goodwin L."/>
            <person name="Pitluck S."/>
            <person name="Liolios K."/>
            <person name="Ivanova N."/>
            <person name="Mavromatis K."/>
            <person name="Ovchinnikova G."/>
            <person name="Pati A."/>
            <person name="Chen A."/>
            <person name="Palaniappan K."/>
            <person name="Land M."/>
            <person name="Hauser L."/>
            <person name="Chang Y.J."/>
            <person name="Jeffries C.D."/>
            <person name="Spring S."/>
            <person name="Rohde M."/>
            <person name="Goker M."/>
            <person name="Bristow J."/>
            <person name="Eisen J.A."/>
            <person name="Markowitz V."/>
            <person name="Hugenholtz P."/>
            <person name="Kyrpides N.C."/>
            <person name="Klenk H.P."/>
        </authorList>
    </citation>
    <scope>NUCLEOTIDE SEQUENCE [LARGE SCALE GENOMIC DNA]</scope>
    <source>
        <strain evidence="8">DSM 12261 / ALA-1</strain>
    </source>
</reference>
<comment type="cofactor">
    <cofactor evidence="1">
        <name>pyridoxal 5'-phosphate</name>
        <dbReference type="ChEBI" id="CHEBI:597326"/>
    </cofactor>
</comment>
<dbReference type="EC" id="4.4.1.13" evidence="2"/>
<protein>
    <recommendedName>
        <fullName evidence="2">cysteine-S-conjugate beta-lyase</fullName>
        <ecNumber evidence="2">4.4.1.13</ecNumber>
    </recommendedName>
</protein>
<keyword evidence="3" id="KW-0663">Pyridoxal phosphate</keyword>
<dbReference type="InterPro" id="IPR051798">
    <property type="entry name" value="Class-II_PLP-Dep_Aminotrans"/>
</dbReference>
<dbReference type="RefSeq" id="WP_013047533.1">
    <property type="nucleotide sequence ID" value="NC_014011.1"/>
</dbReference>
<dbReference type="GO" id="GO:0047804">
    <property type="term" value="F:cysteine-S-conjugate beta-lyase activity"/>
    <property type="evidence" value="ECO:0007669"/>
    <property type="project" value="UniProtKB-EC"/>
</dbReference>
<evidence type="ECO:0000256" key="2">
    <source>
        <dbReference type="ARBA" id="ARBA00012224"/>
    </source>
</evidence>
<keyword evidence="7" id="KW-0808">Transferase</keyword>
<dbReference type="GO" id="GO:0030170">
    <property type="term" value="F:pyridoxal phosphate binding"/>
    <property type="evidence" value="ECO:0007669"/>
    <property type="project" value="InterPro"/>
</dbReference>
<keyword evidence="4" id="KW-0456">Lyase</keyword>
<dbReference type="PANTHER" id="PTHR43525:SF1">
    <property type="entry name" value="PROTEIN MALY"/>
    <property type="match status" value="1"/>
</dbReference>
<keyword evidence="8" id="KW-1185">Reference proteome</keyword>
<proteinExistence type="inferred from homology"/>
<dbReference type="STRING" id="572547.Amico_0119"/>